<dbReference type="SUPFAM" id="SSF52540">
    <property type="entry name" value="P-loop containing nucleoside triphosphate hydrolases"/>
    <property type="match status" value="1"/>
</dbReference>
<dbReference type="NCBIfam" id="TIGR02782">
    <property type="entry name" value="TrbB_P"/>
    <property type="match status" value="1"/>
</dbReference>
<dbReference type="Pfam" id="PF00437">
    <property type="entry name" value="T2SSE"/>
    <property type="match status" value="1"/>
</dbReference>
<evidence type="ECO:0000313" key="4">
    <source>
        <dbReference type="Proteomes" id="UP000239898"/>
    </source>
</evidence>
<dbReference type="RefSeq" id="WP_128419886.1">
    <property type="nucleotide sequence ID" value="NZ_CP049018.1"/>
</dbReference>
<evidence type="ECO:0000259" key="2">
    <source>
        <dbReference type="Pfam" id="PF00437"/>
    </source>
</evidence>
<feature type="domain" description="Bacterial type II secretion system protein E" evidence="2">
    <location>
        <begin position="106"/>
        <end position="304"/>
    </location>
</feature>
<proteinExistence type="inferred from homology"/>
<dbReference type="Proteomes" id="UP000239898">
    <property type="component" value="Unassembled WGS sequence"/>
</dbReference>
<dbReference type="Gene3D" id="3.40.50.300">
    <property type="entry name" value="P-loop containing nucleotide triphosphate hydrolases"/>
    <property type="match status" value="1"/>
</dbReference>
<keyword evidence="4" id="KW-1185">Reference proteome</keyword>
<evidence type="ECO:0000256" key="1">
    <source>
        <dbReference type="ARBA" id="ARBA00006611"/>
    </source>
</evidence>
<sequence length="345" mass="37658">MNAAIRPVSSRQDRLLEMLNTALGGEVVEYLADEAVEEIRVNPDGRLWVVRQGERLNTGVTLTAAERTLVINTVADHVGEIADAENPSFPAELPDTGYRFHGIVPPQSPDGPTFVVRKKASRIFDLAEYVARGTMTEEQRQAIIQAVRDHDNILVAGGTATGKTTFTNAVLKEIGHCTGRVVTIEDTLELVVQADEVIRLRTVRTGDVVRRSMQHLVRDSLRLTPDRIIVGEVRGPEAIDMLDGWNTGHPGGVATIHANSAREALERIEDLLVQGGYTPVPRKIARAINLIVSIGFVAEERPEGRRTVRRIKDVLRVTGVIATPTGHEYQFTPVAAAVASPAGQE</sequence>
<comment type="similarity">
    <text evidence="1">Belongs to the GSP E family.</text>
</comment>
<dbReference type="OrthoDB" id="9810761at2"/>
<protein>
    <submittedName>
        <fullName evidence="3">P-type conjugative transfer ATPase TrbB</fullName>
    </submittedName>
</protein>
<dbReference type="InterPro" id="IPR001482">
    <property type="entry name" value="T2SS/T4SS_dom"/>
</dbReference>
<dbReference type="EMBL" id="MIGX01000027">
    <property type="protein sequence ID" value="PPT91414.1"/>
    <property type="molecule type" value="Genomic_DNA"/>
</dbReference>
<dbReference type="InterPro" id="IPR050921">
    <property type="entry name" value="T4SS_GSP_E_ATPase"/>
</dbReference>
<dbReference type="GO" id="GO:0005737">
    <property type="term" value="C:cytoplasm"/>
    <property type="evidence" value="ECO:0007669"/>
    <property type="project" value="InterPro"/>
</dbReference>
<dbReference type="CDD" id="cd01130">
    <property type="entry name" value="VirB11-like_ATPase"/>
    <property type="match status" value="1"/>
</dbReference>
<dbReference type="AlphaFoldDB" id="A0A2S6ZGM7"/>
<evidence type="ECO:0000313" key="3">
    <source>
        <dbReference type="EMBL" id="PPT91414.1"/>
    </source>
</evidence>
<dbReference type="PANTHER" id="PTHR30486">
    <property type="entry name" value="TWITCHING MOTILITY PROTEIN PILT"/>
    <property type="match status" value="1"/>
</dbReference>
<dbReference type="Gene3D" id="3.30.450.90">
    <property type="match status" value="1"/>
</dbReference>
<reference evidence="3 4" key="1">
    <citation type="submission" date="2016-08" db="EMBL/GenBank/DDBJ databases">
        <title>Evolution of the type three secretion system and type three effector repertoires in Xanthomonas.</title>
        <authorList>
            <person name="Merda D."/>
            <person name="Briand M."/>
            <person name="Bosis E."/>
            <person name="Rousseau C."/>
            <person name="Portier P."/>
            <person name="Jacques M.-A."/>
            <person name="Fischer-Le Saux M."/>
        </authorList>
    </citation>
    <scope>NUCLEOTIDE SEQUENCE [LARGE SCALE GENOMIC DNA]</scope>
    <source>
        <strain evidence="3 4">CFBP 4691</strain>
    </source>
</reference>
<gene>
    <name evidence="3" type="primary">trbB</name>
    <name evidence="3" type="ORF">XthCFBP4691_07760</name>
</gene>
<accession>A0A2S6ZGM7</accession>
<comment type="caution">
    <text evidence="3">The sequence shown here is derived from an EMBL/GenBank/DDBJ whole genome shotgun (WGS) entry which is preliminary data.</text>
</comment>
<dbReference type="InterPro" id="IPR027417">
    <property type="entry name" value="P-loop_NTPase"/>
</dbReference>
<dbReference type="GO" id="GO:0016887">
    <property type="term" value="F:ATP hydrolysis activity"/>
    <property type="evidence" value="ECO:0007669"/>
    <property type="project" value="InterPro"/>
</dbReference>
<dbReference type="InterPro" id="IPR014149">
    <property type="entry name" value="Conjug-transfer_TrbB"/>
</dbReference>
<dbReference type="GO" id="GO:0005524">
    <property type="term" value="F:ATP binding"/>
    <property type="evidence" value="ECO:0007669"/>
    <property type="project" value="InterPro"/>
</dbReference>
<name>A0A2S6ZGM7_9XANT</name>
<dbReference type="PANTHER" id="PTHR30486:SF6">
    <property type="entry name" value="TYPE IV PILUS RETRACTATION ATPASE PILT"/>
    <property type="match status" value="1"/>
</dbReference>
<organism evidence="3 4">
    <name type="scientific">Xanthomonas theicola</name>
    <dbReference type="NCBI Taxonomy" id="56464"/>
    <lineage>
        <taxon>Bacteria</taxon>
        <taxon>Pseudomonadati</taxon>
        <taxon>Pseudomonadota</taxon>
        <taxon>Gammaproteobacteria</taxon>
        <taxon>Lysobacterales</taxon>
        <taxon>Lysobacteraceae</taxon>
        <taxon>Xanthomonas</taxon>
    </lineage>
</organism>